<name>A2DMD0_TRIV3</name>
<dbReference type="GO" id="GO:0005096">
    <property type="term" value="F:GTPase activator activity"/>
    <property type="evidence" value="ECO:0000318"/>
    <property type="project" value="GO_Central"/>
</dbReference>
<evidence type="ECO:0000256" key="1">
    <source>
        <dbReference type="ARBA" id="ARBA00022468"/>
    </source>
</evidence>
<dbReference type="RefSeq" id="XP_001579343.1">
    <property type="nucleotide sequence ID" value="XM_001579293.1"/>
</dbReference>
<accession>A2DMD0</accession>
<dbReference type="PANTHER" id="PTHR22957:SF502">
    <property type="entry name" value="SMALL G PROTEIN SIGNALING MODULATOR 2-RELATED"/>
    <property type="match status" value="1"/>
</dbReference>
<protein>
    <recommendedName>
        <fullName evidence="2">Rab-GAP TBC domain-containing protein</fullName>
    </recommendedName>
</protein>
<dbReference type="Proteomes" id="UP000001542">
    <property type="component" value="Unassembled WGS sequence"/>
</dbReference>
<keyword evidence="1" id="KW-0343">GTPase activation</keyword>
<dbReference type="SMR" id="A2DMD0"/>
<dbReference type="InterPro" id="IPR000195">
    <property type="entry name" value="Rab-GAP-TBC_dom"/>
</dbReference>
<evidence type="ECO:0000313" key="4">
    <source>
        <dbReference type="Proteomes" id="UP000001542"/>
    </source>
</evidence>
<dbReference type="EMBL" id="DS113219">
    <property type="protein sequence ID" value="EAY18357.1"/>
    <property type="molecule type" value="Genomic_DNA"/>
</dbReference>
<dbReference type="SMART" id="SM00164">
    <property type="entry name" value="TBC"/>
    <property type="match status" value="1"/>
</dbReference>
<evidence type="ECO:0000259" key="2">
    <source>
        <dbReference type="PROSITE" id="PS50086"/>
    </source>
</evidence>
<dbReference type="AlphaFoldDB" id="A2DMD0"/>
<organism evidence="3 4">
    <name type="scientific">Trichomonas vaginalis (strain ATCC PRA-98 / G3)</name>
    <dbReference type="NCBI Taxonomy" id="412133"/>
    <lineage>
        <taxon>Eukaryota</taxon>
        <taxon>Metamonada</taxon>
        <taxon>Parabasalia</taxon>
        <taxon>Trichomonadida</taxon>
        <taxon>Trichomonadidae</taxon>
        <taxon>Trichomonas</taxon>
    </lineage>
</organism>
<reference evidence="3" key="1">
    <citation type="submission" date="2006-10" db="EMBL/GenBank/DDBJ databases">
        <authorList>
            <person name="Amadeo P."/>
            <person name="Zhao Q."/>
            <person name="Wortman J."/>
            <person name="Fraser-Liggett C."/>
            <person name="Carlton J."/>
        </authorList>
    </citation>
    <scope>NUCLEOTIDE SEQUENCE</scope>
    <source>
        <strain evidence="3">G3</strain>
    </source>
</reference>
<dbReference type="Pfam" id="PF00566">
    <property type="entry name" value="RabGAP-TBC"/>
    <property type="match status" value="1"/>
</dbReference>
<dbReference type="InParanoid" id="A2DMD0"/>
<dbReference type="Gene3D" id="1.10.472.80">
    <property type="entry name" value="Ypt/Rab-GAP domain of gyp1p, domain 3"/>
    <property type="match status" value="1"/>
</dbReference>
<dbReference type="PANTHER" id="PTHR22957">
    <property type="entry name" value="TBC1 DOMAIN FAMILY MEMBER GTPASE-ACTIVATING PROTEIN"/>
    <property type="match status" value="1"/>
</dbReference>
<dbReference type="SUPFAM" id="SSF47923">
    <property type="entry name" value="Ypt/Rab-GAP domain of gyp1p"/>
    <property type="match status" value="2"/>
</dbReference>
<feature type="domain" description="Rab-GAP TBC" evidence="2">
    <location>
        <begin position="1"/>
        <end position="191"/>
    </location>
</feature>
<dbReference type="VEuPathDB" id="TrichDB:TVAGG3_0604860"/>
<sequence length="280" mass="32556">MHTLTRWQSQIPDQEQYYHPFYSVIVSDVRRTDRNQSLFTNDGPAHKALQEVLICYAILVADVGYIQGMSDLAAALMQIYFKKVTDEKVTLYNDSEVEFNKATNLIFWSFYGLLKLTGNDLLFKNMDSNRNFIAERAFSLLQSHISPVSKWLLSVQQENLLFTLSPTLLLLRRWFPLQTLFIIWDRLFCHQDPLSYLRFLMTATVALTFPYICMQGSSGGDVSAGYNKYLSTLKPERILQVADALLAKVKVDMMHTQWIFMKYPEEPLETEYNPKFIKIV</sequence>
<gene>
    <name evidence="3" type="ORF">TVAG_045590</name>
</gene>
<dbReference type="OrthoDB" id="10264062at2759"/>
<dbReference type="STRING" id="5722.A2DMD0"/>
<keyword evidence="4" id="KW-1185">Reference proteome</keyword>
<evidence type="ECO:0000313" key="3">
    <source>
        <dbReference type="EMBL" id="EAY18357.1"/>
    </source>
</evidence>
<dbReference type="InterPro" id="IPR035969">
    <property type="entry name" value="Rab-GAP_TBC_sf"/>
</dbReference>
<dbReference type="VEuPathDB" id="TrichDB:TVAG_045590"/>
<dbReference type="Gene3D" id="1.10.8.270">
    <property type="entry name" value="putative rabgap domain of human tbc1 domain family member 14 like domains"/>
    <property type="match status" value="1"/>
</dbReference>
<dbReference type="KEGG" id="tva:5463855"/>
<proteinExistence type="predicted"/>
<reference evidence="3" key="2">
    <citation type="journal article" date="2007" name="Science">
        <title>Draft genome sequence of the sexually transmitted pathogen Trichomonas vaginalis.</title>
        <authorList>
            <person name="Carlton J.M."/>
            <person name="Hirt R.P."/>
            <person name="Silva J.C."/>
            <person name="Delcher A.L."/>
            <person name="Schatz M."/>
            <person name="Zhao Q."/>
            <person name="Wortman J.R."/>
            <person name="Bidwell S.L."/>
            <person name="Alsmark U.C.M."/>
            <person name="Besteiro S."/>
            <person name="Sicheritz-Ponten T."/>
            <person name="Noel C.J."/>
            <person name="Dacks J.B."/>
            <person name="Foster P.G."/>
            <person name="Simillion C."/>
            <person name="Van de Peer Y."/>
            <person name="Miranda-Saavedra D."/>
            <person name="Barton G.J."/>
            <person name="Westrop G.D."/>
            <person name="Mueller S."/>
            <person name="Dessi D."/>
            <person name="Fiori P.L."/>
            <person name="Ren Q."/>
            <person name="Paulsen I."/>
            <person name="Zhang H."/>
            <person name="Bastida-Corcuera F.D."/>
            <person name="Simoes-Barbosa A."/>
            <person name="Brown M.T."/>
            <person name="Hayes R.D."/>
            <person name="Mukherjee M."/>
            <person name="Okumura C.Y."/>
            <person name="Schneider R."/>
            <person name="Smith A.J."/>
            <person name="Vanacova S."/>
            <person name="Villalvazo M."/>
            <person name="Haas B.J."/>
            <person name="Pertea M."/>
            <person name="Feldblyum T.V."/>
            <person name="Utterback T.R."/>
            <person name="Shu C.L."/>
            <person name="Osoegawa K."/>
            <person name="de Jong P.J."/>
            <person name="Hrdy I."/>
            <person name="Horvathova L."/>
            <person name="Zubacova Z."/>
            <person name="Dolezal P."/>
            <person name="Malik S.B."/>
            <person name="Logsdon J.M. Jr."/>
            <person name="Henze K."/>
            <person name="Gupta A."/>
            <person name="Wang C.C."/>
            <person name="Dunne R.L."/>
            <person name="Upcroft J.A."/>
            <person name="Upcroft P."/>
            <person name="White O."/>
            <person name="Salzberg S.L."/>
            <person name="Tang P."/>
            <person name="Chiu C.-H."/>
            <person name="Lee Y.-S."/>
            <person name="Embley T.M."/>
            <person name="Coombs G.H."/>
            <person name="Mottram J.C."/>
            <person name="Tachezy J."/>
            <person name="Fraser-Liggett C.M."/>
            <person name="Johnson P.J."/>
        </authorList>
    </citation>
    <scope>NUCLEOTIDE SEQUENCE [LARGE SCALE GENOMIC DNA]</scope>
    <source>
        <strain evidence="3">G3</strain>
    </source>
</reference>
<dbReference type="PROSITE" id="PS50086">
    <property type="entry name" value="TBC_RABGAP"/>
    <property type="match status" value="1"/>
</dbReference>